<dbReference type="Pfam" id="PF01521">
    <property type="entry name" value="Fe-S_biosyn"/>
    <property type="match status" value="1"/>
</dbReference>
<dbReference type="PANTHER" id="PTHR43011">
    <property type="entry name" value="IRON-SULFUR CLUSTER ASSEMBLY 2 HOMOLOG, MITOCHONDRIAL"/>
    <property type="match status" value="1"/>
</dbReference>
<gene>
    <name evidence="2" type="ORF">MNBD_ALPHA11-2071</name>
</gene>
<dbReference type="SUPFAM" id="SSF89360">
    <property type="entry name" value="HesB-like domain"/>
    <property type="match status" value="1"/>
</dbReference>
<dbReference type="InterPro" id="IPR000361">
    <property type="entry name" value="ATAP_core_dom"/>
</dbReference>
<dbReference type="EMBL" id="UOEQ01000327">
    <property type="protein sequence ID" value="VAW21109.1"/>
    <property type="molecule type" value="Genomic_DNA"/>
</dbReference>
<accession>A0A3B0U999</accession>
<dbReference type="PROSITE" id="PS01152">
    <property type="entry name" value="HESB"/>
    <property type="match status" value="1"/>
</dbReference>
<dbReference type="InterPro" id="IPR035903">
    <property type="entry name" value="HesB-like_dom_sf"/>
</dbReference>
<dbReference type="GO" id="GO:0016226">
    <property type="term" value="P:iron-sulfur cluster assembly"/>
    <property type="evidence" value="ECO:0007669"/>
    <property type="project" value="InterPro"/>
</dbReference>
<dbReference type="GO" id="GO:0005506">
    <property type="term" value="F:iron ion binding"/>
    <property type="evidence" value="ECO:0007669"/>
    <property type="project" value="TreeGrafter"/>
</dbReference>
<evidence type="ECO:0000259" key="1">
    <source>
        <dbReference type="Pfam" id="PF01521"/>
    </source>
</evidence>
<organism evidence="2">
    <name type="scientific">hydrothermal vent metagenome</name>
    <dbReference type="NCBI Taxonomy" id="652676"/>
    <lineage>
        <taxon>unclassified sequences</taxon>
        <taxon>metagenomes</taxon>
        <taxon>ecological metagenomes</taxon>
    </lineage>
</organism>
<reference evidence="2" key="1">
    <citation type="submission" date="2018-06" db="EMBL/GenBank/DDBJ databases">
        <authorList>
            <person name="Zhirakovskaya E."/>
        </authorList>
    </citation>
    <scope>NUCLEOTIDE SEQUENCE</scope>
</reference>
<dbReference type="GO" id="GO:0051539">
    <property type="term" value="F:4 iron, 4 sulfur cluster binding"/>
    <property type="evidence" value="ECO:0007669"/>
    <property type="project" value="TreeGrafter"/>
</dbReference>
<evidence type="ECO:0000313" key="2">
    <source>
        <dbReference type="EMBL" id="VAW21109.1"/>
    </source>
</evidence>
<name>A0A3B0U999_9ZZZZ</name>
<dbReference type="GO" id="GO:0051537">
    <property type="term" value="F:2 iron, 2 sulfur cluster binding"/>
    <property type="evidence" value="ECO:0007669"/>
    <property type="project" value="TreeGrafter"/>
</dbReference>
<sequence length="117" mass="12269">MTNSDAPEIPVELTGAAGRQIAKILDKEPAGTVLRIAVSGGGCSGFQYEYNLVRESAAEDDLVLQREGAIVLIDSMSLQFLGGAKIDYVDDLVGQAFKIENPNTVASCGCGNSFDVA</sequence>
<proteinExistence type="predicted"/>
<protein>
    <submittedName>
        <fullName evidence="2">Probable iron binding protein from the HesB_IscA_SufA family</fullName>
    </submittedName>
</protein>
<dbReference type="Gene3D" id="2.60.300.12">
    <property type="entry name" value="HesB-like domain"/>
    <property type="match status" value="1"/>
</dbReference>
<dbReference type="PANTHER" id="PTHR43011:SF1">
    <property type="entry name" value="IRON-SULFUR CLUSTER ASSEMBLY 2 HOMOLOG, MITOCHONDRIAL"/>
    <property type="match status" value="1"/>
</dbReference>
<feature type="domain" description="Core" evidence="1">
    <location>
        <begin position="11"/>
        <end position="112"/>
    </location>
</feature>
<dbReference type="InterPro" id="IPR017870">
    <property type="entry name" value="FeS_cluster_insertion_CS"/>
</dbReference>
<dbReference type="NCBIfam" id="TIGR00049">
    <property type="entry name" value="iron-sulfur cluster assembly accessory protein"/>
    <property type="match status" value="1"/>
</dbReference>
<dbReference type="InterPro" id="IPR016092">
    <property type="entry name" value="ATAP"/>
</dbReference>
<dbReference type="AlphaFoldDB" id="A0A3B0U999"/>